<feature type="domain" description="VLIG-type G" evidence="9">
    <location>
        <begin position="1616"/>
        <end position="1708"/>
    </location>
</feature>
<keyword evidence="5" id="KW-0547">Nucleotide-binding</keyword>
<dbReference type="Proteomes" id="UP001066276">
    <property type="component" value="Chromosome 5"/>
</dbReference>
<evidence type="ECO:0000256" key="6">
    <source>
        <dbReference type="ARBA" id="ARBA00023134"/>
    </source>
</evidence>
<evidence type="ECO:0000256" key="5">
    <source>
        <dbReference type="ARBA" id="ARBA00022741"/>
    </source>
</evidence>
<dbReference type="EMBL" id="JANPWB010000009">
    <property type="protein sequence ID" value="KAJ1158376.1"/>
    <property type="molecule type" value="Genomic_DNA"/>
</dbReference>
<keyword evidence="11" id="KW-1185">Reference proteome</keyword>
<reference evidence="10" key="1">
    <citation type="journal article" date="2022" name="bioRxiv">
        <title>Sequencing and chromosome-scale assembly of the giantPleurodeles waltlgenome.</title>
        <authorList>
            <person name="Brown T."/>
            <person name="Elewa A."/>
            <person name="Iarovenko S."/>
            <person name="Subramanian E."/>
            <person name="Araus A.J."/>
            <person name="Petzold A."/>
            <person name="Susuki M."/>
            <person name="Suzuki K.-i.T."/>
            <person name="Hayashi T."/>
            <person name="Toyoda A."/>
            <person name="Oliveira C."/>
            <person name="Osipova E."/>
            <person name="Leigh N.D."/>
            <person name="Simon A."/>
            <person name="Yun M.H."/>
        </authorList>
    </citation>
    <scope>NUCLEOTIDE SEQUENCE</scope>
    <source>
        <strain evidence="10">20211129_DDA</strain>
        <tissue evidence="10">Liver</tissue>
    </source>
</reference>
<evidence type="ECO:0000256" key="2">
    <source>
        <dbReference type="ARBA" id="ARBA00004496"/>
    </source>
</evidence>
<dbReference type="InterPro" id="IPR030383">
    <property type="entry name" value="G_VLIG_dom"/>
</dbReference>
<evidence type="ECO:0000313" key="10">
    <source>
        <dbReference type="EMBL" id="KAJ1158376.1"/>
    </source>
</evidence>
<keyword evidence="4" id="KW-0963">Cytoplasm</keyword>
<proteinExistence type="inferred from homology"/>
<keyword evidence="6" id="KW-0342">GTP-binding</keyword>
<keyword evidence="7" id="KW-0539">Nucleus</keyword>
<gene>
    <name evidence="10" type="ORF">NDU88_011066</name>
</gene>
<dbReference type="InterPro" id="IPR057365">
    <property type="entry name" value="URGCP"/>
</dbReference>
<name>A0AAV7S016_PLEWA</name>
<sequence>MIKPSPVTTTPLCLAACRAPLWTAEEHGCLICICWTGSPASRVENSGKAVGGPSLKPKRSNSSCRWPDSLARCGHHQSRRSDTAAGTRAGGQTPLHLPEPEVRLLGRLRFFHQACVGQGFVFLTRKINPQENTEMSKENPLPQGLTPEDHGKKELEMALAEVGLNPGYWLPTLESKLGITNVKALQHAEQNDYKKLEGNVQYDWEKQALQRLIDLPGGLLKRQKWQNEHFALLQQQKNYTKSVLEEIKKKQSDSKVHQDAVVMEKKEELRKAMDIPRDYWVKSGMSLKDIIENLHNTLTIMDGEFEKKDICLSDKEVLRNASGGLALEGVYKTTIPEDALENRERLITIPEEFRLDGPVQSPVLQQKEFSSSSAESMFTRRVEKCGFSLSCSAEAGFWGFQMENSNNYNKSSESETNHKSHSDHSYVCTIKYNYIPLASGYFEMNHLRLSDAALKQLKQTEELLSLTKDGDKKIVDSQFANFFHQFGSHANKGPLHFGGIYWWKASSEGFRAEDLDEVRKMSNEALNIHVGASYGLNVRVAVSEENQTAEACFTGAQKETFQKQIHLSVSKTGGPEEVDSLQTWKIGLVCNNKTWHVIDRGSQFIPVWDIILHNHKTDFKDIHHLSTCLLDSYNRLTNQKAVLSSGERELCALDEAKRFLLNIKSWPVSRAEEKLKKLDDFKQKLNEKVKNYSIWVDICLSNPMLQDILINIVKEHKGSSGKETANIKTLMRCLVEPHISSAENFPGSSIIREWIDEPERQQHRNIHVTGFNQFVEVLQESKNDIMEFINDSKEGSQSRRDDCKLNATQKVRSSLSSLIKALRNTKQVERAFLFQSVVNCIGYCAQSSTFQYPLGKLEIDFMIEEMTAANTKYLALREKNRLQAQAFLLLKALTVTVENKVVSPEQMQDRLVFFKEQMTGSLLNKVVQVLNKHETLGDFNTLQKDLNALISSDNDETQDDLNAEQVIQDMESVCQEGISESGNMSQSNPQNDERITNQRFSDLIKRLNLENYYPRQMKKSDILIICQSYLSESLPPTERELPSYFLQKLMMLDYRARSLVGEGKEGMDSKGSLSGINKTDETHNTIDDFFSFCTNDISDTAPQEKSLVHPMDVQMAIFHCADDFMRQYISTKLAFCQFALPFLVPNPCKSQIEFPLWSLRQVNKKWVSESKNTTDTETNACKEKPITEARLPLVSFMRFGPSHSSKSQILSKLLSKQQHSIFFHRHCKGSSTDCLLMDGVVDIAWYCPSGKDDDIFNDCIAFTNLHGDARGHEKQFEYLNEIAAVNVILLSENDRNEKSISILNKCLKSPTPFICLFADKDNIQLDHSTNKVKIAAKNRNEAAFISELTATIQHLLKNSTKTCSLEECETIAQKHGIVVDESVGECRDGKQRAQKVLSILKEKNMLDMKKTFFPLQGDLWHNWCKNDKGMRRLQSKIEKSLEQQKCDIETAKLAIRKIQRNKAFPLNEFMKNFLCYLHSGSHSKKMYFLQWFSILLDREISPVVESLQQEYHSLWLKKRDSDKPENNQFQGCLDNLTIEIDNSTIGLEHVLREVGQVYEALDAMPVKDEHFYVLPQTAADVMLSGYPIELMDGDAAHVPLKWIDAILDKLIERLGDLKVFVLSILGIQSSGKSTLLNAMFGLQFAVSAGRCTRGAFMQLLKLDDKLRYDLQFDYMLVVDTEGLKGSGKANTHLAMTMSWPPLSLDLET</sequence>
<dbReference type="PANTHER" id="PTHR22796">
    <property type="entry name" value="URG4-RELATED"/>
    <property type="match status" value="1"/>
</dbReference>
<comment type="caution">
    <text evidence="10">The sequence shown here is derived from an EMBL/GenBank/DDBJ whole genome shotgun (WGS) entry which is preliminary data.</text>
</comment>
<evidence type="ECO:0000256" key="3">
    <source>
        <dbReference type="ARBA" id="ARBA00006828"/>
    </source>
</evidence>
<dbReference type="InterPro" id="IPR027417">
    <property type="entry name" value="P-loop_NTPase"/>
</dbReference>
<evidence type="ECO:0000259" key="9">
    <source>
        <dbReference type="PROSITE" id="PS51717"/>
    </source>
</evidence>
<feature type="region of interest" description="Disordered" evidence="8">
    <location>
        <begin position="44"/>
        <end position="97"/>
    </location>
</feature>
<dbReference type="PROSITE" id="PS51717">
    <property type="entry name" value="G_VLIG"/>
    <property type="match status" value="1"/>
</dbReference>
<evidence type="ECO:0000256" key="1">
    <source>
        <dbReference type="ARBA" id="ARBA00004123"/>
    </source>
</evidence>
<protein>
    <recommendedName>
        <fullName evidence="9">VLIG-type G domain-containing protein</fullName>
    </recommendedName>
</protein>
<dbReference type="Gene3D" id="3.40.50.300">
    <property type="entry name" value="P-loop containing nucleotide triphosphate hydrolases"/>
    <property type="match status" value="1"/>
</dbReference>
<dbReference type="PANTHER" id="PTHR22796:SF6">
    <property type="entry name" value="INTERFERON-INDUCED VERY LARGE GTPASE 1-RELATED"/>
    <property type="match status" value="1"/>
</dbReference>
<evidence type="ECO:0000313" key="11">
    <source>
        <dbReference type="Proteomes" id="UP001066276"/>
    </source>
</evidence>
<comment type="similarity">
    <text evidence="3">Belongs to the TRAFAC class dynamin-like GTPase superfamily. Very large inducible GTPase (VLIG) family.</text>
</comment>
<dbReference type="GO" id="GO:0005525">
    <property type="term" value="F:GTP binding"/>
    <property type="evidence" value="ECO:0007669"/>
    <property type="project" value="UniProtKB-KW"/>
</dbReference>
<dbReference type="GO" id="GO:0005634">
    <property type="term" value="C:nucleus"/>
    <property type="evidence" value="ECO:0007669"/>
    <property type="project" value="UniProtKB-SubCell"/>
</dbReference>
<evidence type="ECO:0000256" key="8">
    <source>
        <dbReference type="SAM" id="MobiDB-lite"/>
    </source>
</evidence>
<evidence type="ECO:0000256" key="7">
    <source>
        <dbReference type="ARBA" id="ARBA00023242"/>
    </source>
</evidence>
<dbReference type="GO" id="GO:0005737">
    <property type="term" value="C:cytoplasm"/>
    <property type="evidence" value="ECO:0007669"/>
    <property type="project" value="UniProtKB-SubCell"/>
</dbReference>
<dbReference type="Pfam" id="PF25496">
    <property type="entry name" value="URGCP"/>
    <property type="match status" value="1"/>
</dbReference>
<comment type="subcellular location">
    <subcellularLocation>
        <location evidence="2">Cytoplasm</location>
    </subcellularLocation>
    <subcellularLocation>
        <location evidence="1">Nucleus</location>
    </subcellularLocation>
</comment>
<dbReference type="SUPFAM" id="SSF52540">
    <property type="entry name" value="P-loop containing nucleoside triphosphate hydrolases"/>
    <property type="match status" value="1"/>
</dbReference>
<organism evidence="10 11">
    <name type="scientific">Pleurodeles waltl</name>
    <name type="common">Iberian ribbed newt</name>
    <dbReference type="NCBI Taxonomy" id="8319"/>
    <lineage>
        <taxon>Eukaryota</taxon>
        <taxon>Metazoa</taxon>
        <taxon>Chordata</taxon>
        <taxon>Craniata</taxon>
        <taxon>Vertebrata</taxon>
        <taxon>Euteleostomi</taxon>
        <taxon>Amphibia</taxon>
        <taxon>Batrachia</taxon>
        <taxon>Caudata</taxon>
        <taxon>Salamandroidea</taxon>
        <taxon>Salamandridae</taxon>
        <taxon>Pleurodelinae</taxon>
        <taxon>Pleurodeles</taxon>
    </lineage>
</organism>
<accession>A0AAV7S016</accession>
<evidence type="ECO:0000256" key="4">
    <source>
        <dbReference type="ARBA" id="ARBA00022490"/>
    </source>
</evidence>
<dbReference type="Pfam" id="PF25683">
    <property type="entry name" value="URGCP_GTPase"/>
    <property type="match status" value="1"/>
</dbReference>